<name>A0A8S5MPU0_9CAUD</name>
<accession>A0A8S5MPU0</accession>
<proteinExistence type="predicted"/>
<sequence>MEEITNKLDNNLYESIKELVESDMFSIRVFDQYQIYDTEDIVRSIRNCIVTNKYNLDINVQNNAVYVYKIQP</sequence>
<organism evidence="1">
    <name type="scientific">Siphoviridae sp. ctsIQ24</name>
    <dbReference type="NCBI Taxonomy" id="2826484"/>
    <lineage>
        <taxon>Viruses</taxon>
        <taxon>Duplodnaviria</taxon>
        <taxon>Heunggongvirae</taxon>
        <taxon>Uroviricota</taxon>
        <taxon>Caudoviricetes</taxon>
    </lineage>
</organism>
<evidence type="ECO:0000313" key="1">
    <source>
        <dbReference type="EMBL" id="DAD84170.1"/>
    </source>
</evidence>
<protein>
    <submittedName>
        <fullName evidence="1">Uncharacterized protein</fullName>
    </submittedName>
</protein>
<reference evidence="1" key="1">
    <citation type="journal article" date="2021" name="Proc. Natl. Acad. Sci. U.S.A.">
        <title>A Catalog of Tens of Thousands of Viruses from Human Metagenomes Reveals Hidden Associations with Chronic Diseases.</title>
        <authorList>
            <person name="Tisza M.J."/>
            <person name="Buck C.B."/>
        </authorList>
    </citation>
    <scope>NUCLEOTIDE SEQUENCE</scope>
    <source>
        <strain evidence="1">CtsIQ24</strain>
    </source>
</reference>
<dbReference type="EMBL" id="BK014953">
    <property type="protein sequence ID" value="DAD84170.1"/>
    <property type="molecule type" value="Genomic_DNA"/>
</dbReference>